<dbReference type="Proteomes" id="UP000053789">
    <property type="component" value="Unassembled WGS sequence"/>
</dbReference>
<organism evidence="1 2">
    <name type="scientific">Cladophialophora bantiana (strain ATCC 10958 / CBS 173.52 / CDC B-1940 / NIH 8579)</name>
    <name type="common">Xylohypha bantiana</name>
    <dbReference type="NCBI Taxonomy" id="1442370"/>
    <lineage>
        <taxon>Eukaryota</taxon>
        <taxon>Fungi</taxon>
        <taxon>Dikarya</taxon>
        <taxon>Ascomycota</taxon>
        <taxon>Pezizomycotina</taxon>
        <taxon>Eurotiomycetes</taxon>
        <taxon>Chaetothyriomycetidae</taxon>
        <taxon>Chaetothyriales</taxon>
        <taxon>Herpotrichiellaceae</taxon>
        <taxon>Cladophialophora</taxon>
    </lineage>
</organism>
<evidence type="ECO:0008006" key="3">
    <source>
        <dbReference type="Google" id="ProtNLM"/>
    </source>
</evidence>
<dbReference type="SUPFAM" id="SSF48403">
    <property type="entry name" value="Ankyrin repeat"/>
    <property type="match status" value="1"/>
</dbReference>
<proteinExistence type="predicted"/>
<dbReference type="PANTHER" id="PTHR34706">
    <property type="entry name" value="SLR1338 PROTEIN"/>
    <property type="match status" value="1"/>
</dbReference>
<dbReference type="EMBL" id="KN846994">
    <property type="protein sequence ID" value="KIW89829.1"/>
    <property type="molecule type" value="Genomic_DNA"/>
</dbReference>
<evidence type="ECO:0000313" key="1">
    <source>
        <dbReference type="EMBL" id="KIW89829.1"/>
    </source>
</evidence>
<evidence type="ECO:0000313" key="2">
    <source>
        <dbReference type="Proteomes" id="UP000053789"/>
    </source>
</evidence>
<reference evidence="1" key="1">
    <citation type="submission" date="2015-01" db="EMBL/GenBank/DDBJ databases">
        <title>The Genome Sequence of Cladophialophora bantiana CBS 173.52.</title>
        <authorList>
            <consortium name="The Broad Institute Genomics Platform"/>
            <person name="Cuomo C."/>
            <person name="de Hoog S."/>
            <person name="Gorbushina A."/>
            <person name="Stielow B."/>
            <person name="Teixiera M."/>
            <person name="Abouelleil A."/>
            <person name="Chapman S.B."/>
            <person name="Priest M."/>
            <person name="Young S.K."/>
            <person name="Wortman J."/>
            <person name="Nusbaum C."/>
            <person name="Birren B."/>
        </authorList>
    </citation>
    <scope>NUCLEOTIDE SEQUENCE [LARGE SCALE GENOMIC DNA]</scope>
    <source>
        <strain evidence="1">CBS 173.52</strain>
    </source>
</reference>
<dbReference type="InterPro" id="IPR036770">
    <property type="entry name" value="Ankyrin_rpt-contain_sf"/>
</dbReference>
<dbReference type="GeneID" id="27702186"/>
<dbReference type="PANTHER" id="PTHR34706:SF3">
    <property type="entry name" value="ANKYRIN REPEAT PROTEIN (AFU_ORTHOLOGUE AFUA_7G06200)"/>
    <property type="match status" value="1"/>
</dbReference>
<accession>A0A0D2HZ03</accession>
<protein>
    <recommendedName>
        <fullName evidence="3">Ankyrin repeat protein</fullName>
    </recommendedName>
</protein>
<sequence length="346" mass="38086">MVAGYADEVQLLFKRGAKADALSKDGETPLLLAAFKTNKNRARIIQLLHAKIPSSAVDATSPVDGTNTPLMFVARASLTLMNDDGYNAKDLDDKTYDRVVTHPLNLVEKANLAKLIELVINKVADDIVWRAHGISIDLDEAWDQAVNRGEGSTTAALVEKVNEPAGDSPIERFLEDKEDFVQEVAKNAVELQNDTSTTLDSPEVLPKTSKVALYQQAIYCDVSGSMKREDRWKSQKNLVERTAKITTRVLPKGEGVALRFINQEVDGSSNLGLEHVANILAPLKWDDYVPKCFGNPLLISILTDDGPKREPGGNTLKNAIVECGQRMKDVGFPRESEHPHFSSPNR</sequence>
<dbReference type="Gene3D" id="1.25.40.20">
    <property type="entry name" value="Ankyrin repeat-containing domain"/>
    <property type="match status" value="1"/>
</dbReference>
<dbReference type="OrthoDB" id="2142040at2759"/>
<dbReference type="HOGENOM" id="CLU_801678_0_0_1"/>
<name>A0A0D2HZ03_CLAB1</name>
<dbReference type="RefSeq" id="XP_016616498.1">
    <property type="nucleotide sequence ID" value="XM_016766982.1"/>
</dbReference>
<gene>
    <name evidence="1" type="ORF">Z519_09258</name>
</gene>
<dbReference type="AlphaFoldDB" id="A0A0D2HZ03"/>
<keyword evidence="2" id="KW-1185">Reference proteome</keyword>
<dbReference type="VEuPathDB" id="FungiDB:Z519_09258"/>